<accession>A0ABP0FX64</accession>
<protein>
    <recommendedName>
        <fullName evidence="1">Beta-lactamase-related domain-containing protein</fullName>
    </recommendedName>
</protein>
<name>A0ABP0FX64_CLALP</name>
<feature type="domain" description="Beta-lactamase-related" evidence="1">
    <location>
        <begin position="36"/>
        <end position="472"/>
    </location>
</feature>
<dbReference type="EMBL" id="CAWYQH010000097">
    <property type="protein sequence ID" value="CAK8683755.1"/>
    <property type="molecule type" value="Genomic_DNA"/>
</dbReference>
<dbReference type="Gene3D" id="3.40.710.10">
    <property type="entry name" value="DD-peptidase/beta-lactamase superfamily"/>
    <property type="match status" value="1"/>
</dbReference>
<dbReference type="PANTHER" id="PTHR46520:SF1">
    <property type="entry name" value="SERINE BETA-LACTAMASE-LIKE PROTEIN LACTB, MITOCHONDRIAL"/>
    <property type="match status" value="1"/>
</dbReference>
<dbReference type="InterPro" id="IPR001466">
    <property type="entry name" value="Beta-lactam-related"/>
</dbReference>
<keyword evidence="3" id="KW-1185">Reference proteome</keyword>
<dbReference type="Pfam" id="PF00144">
    <property type="entry name" value="Beta-lactamase"/>
    <property type="match status" value="1"/>
</dbReference>
<evidence type="ECO:0000313" key="2">
    <source>
        <dbReference type="EMBL" id="CAK8683755.1"/>
    </source>
</evidence>
<evidence type="ECO:0000313" key="3">
    <source>
        <dbReference type="Proteomes" id="UP001642483"/>
    </source>
</evidence>
<reference evidence="2 3" key="1">
    <citation type="submission" date="2024-02" db="EMBL/GenBank/DDBJ databases">
        <authorList>
            <person name="Daric V."/>
            <person name="Darras S."/>
        </authorList>
    </citation>
    <scope>NUCLEOTIDE SEQUENCE [LARGE SCALE GENOMIC DNA]</scope>
</reference>
<dbReference type="PANTHER" id="PTHR46520">
    <property type="entry name" value="SERINE BETA-LACTAMASE-LIKE PROTEIN LACTB, MITOCHONDRIAL"/>
    <property type="match status" value="1"/>
</dbReference>
<dbReference type="InterPro" id="IPR012338">
    <property type="entry name" value="Beta-lactam/transpept-like"/>
</dbReference>
<dbReference type="SUPFAM" id="SSF56601">
    <property type="entry name" value="beta-lactamase/transpeptidase-like"/>
    <property type="match status" value="1"/>
</dbReference>
<comment type="caution">
    <text evidence="2">The sequence shown here is derived from an EMBL/GenBank/DDBJ whole genome shotgun (WGS) entry which is preliminary data.</text>
</comment>
<sequence length="496" mass="55981">MHTYCLLERLAAATIGYKEDHNKHFQVAIQNSEQHIIRIMEEFGAPGMAVAVSIDGVTVWKQDVVCSVTEWFVHLACYIPIGATTLLKRPWARYQQHLLLFSCLGFGYADVENKVPCTPSSVMRVASISKSFTAMAAARLMEEGKLDLDKNIQEYVSFPEKFYEGKKVVITLRQLLSNSSGIRHYHKTLSEARATSMLDILNLPENNLTKQYESVTDALEIFQKDPLLFKPGEKYWYSTHGWTLVSAILEKVSGRDFLSLMQDNFHRLGMNETHADVHKKLIHNRSRYYIRKDGKLENAPYVNNSYKWAGAGFLSSVGDLIKFGNAMMYSFQLQNQKSSNSDLENNSSIPGILRADTVREMWRSVILRKRGRGSKMPENISYGLGWEVYPSMKWFGLCPKWQLEVAHSGLTCGASSILFLVPRRDSLHFSNQTLIPNGRNISQIAHCFESDKTNAGNGIKGIAVAILTNIHGINLTSVARDIANEFVEHSADIFVP</sequence>
<evidence type="ECO:0000259" key="1">
    <source>
        <dbReference type="Pfam" id="PF00144"/>
    </source>
</evidence>
<dbReference type="InterPro" id="IPR052794">
    <property type="entry name" value="Mito_Ser_Protease_LACTB"/>
</dbReference>
<gene>
    <name evidence="2" type="ORF">CVLEPA_LOCUS14791</name>
</gene>
<dbReference type="Proteomes" id="UP001642483">
    <property type="component" value="Unassembled WGS sequence"/>
</dbReference>
<proteinExistence type="predicted"/>
<organism evidence="2 3">
    <name type="scientific">Clavelina lepadiformis</name>
    <name type="common">Light-bulb sea squirt</name>
    <name type="synonym">Ascidia lepadiformis</name>
    <dbReference type="NCBI Taxonomy" id="159417"/>
    <lineage>
        <taxon>Eukaryota</taxon>
        <taxon>Metazoa</taxon>
        <taxon>Chordata</taxon>
        <taxon>Tunicata</taxon>
        <taxon>Ascidiacea</taxon>
        <taxon>Aplousobranchia</taxon>
        <taxon>Clavelinidae</taxon>
        <taxon>Clavelina</taxon>
    </lineage>
</organism>